<organism evidence="2 3">
    <name type="scientific">Candidula unifasciata</name>
    <dbReference type="NCBI Taxonomy" id="100452"/>
    <lineage>
        <taxon>Eukaryota</taxon>
        <taxon>Metazoa</taxon>
        <taxon>Spiralia</taxon>
        <taxon>Lophotrochozoa</taxon>
        <taxon>Mollusca</taxon>
        <taxon>Gastropoda</taxon>
        <taxon>Heterobranchia</taxon>
        <taxon>Euthyneura</taxon>
        <taxon>Panpulmonata</taxon>
        <taxon>Eupulmonata</taxon>
        <taxon>Stylommatophora</taxon>
        <taxon>Helicina</taxon>
        <taxon>Helicoidea</taxon>
        <taxon>Geomitridae</taxon>
        <taxon>Candidula</taxon>
    </lineage>
</organism>
<feature type="compositionally biased region" description="Basic and acidic residues" evidence="1">
    <location>
        <begin position="125"/>
        <end position="139"/>
    </location>
</feature>
<feature type="compositionally biased region" description="Basic and acidic residues" evidence="1">
    <location>
        <begin position="68"/>
        <end position="84"/>
    </location>
</feature>
<dbReference type="AlphaFoldDB" id="A0A8S3YUR5"/>
<reference evidence="2" key="1">
    <citation type="submission" date="2021-04" db="EMBL/GenBank/DDBJ databases">
        <authorList>
            <consortium name="Molecular Ecology Group"/>
        </authorList>
    </citation>
    <scope>NUCLEOTIDE SEQUENCE</scope>
</reference>
<feature type="non-terminal residue" evidence="2">
    <location>
        <position position="259"/>
    </location>
</feature>
<evidence type="ECO:0000313" key="3">
    <source>
        <dbReference type="Proteomes" id="UP000678393"/>
    </source>
</evidence>
<feature type="compositionally biased region" description="Basic and acidic residues" evidence="1">
    <location>
        <begin position="17"/>
        <end position="29"/>
    </location>
</feature>
<sequence length="259" mass="29595">EPTPVVFEYSNQSKPMMIERKDGSRSPTDRKRRRRSPSLPSAYSSDRRSPSRPSPAVWAGRPGAWSGARDRTPPWQRQSRDRTIPGRRSRSRSPHRKDKKKKHKRSKSKSPSRKDRHKDKSRHSHSQDKSKHRPKDRDKKKEKKKSRHRSKERETKHSRSKYSDKVTPEGLVENSGDTINNPLDVDQLFFSAGKSGQKPGSISNSPAIHTSSISISRGSTPSRTLAESASADLMSKVRAMLKKSREMILKEERSLLDDT</sequence>
<proteinExistence type="predicted"/>
<feature type="compositionally biased region" description="Basic and acidic residues" evidence="1">
    <location>
        <begin position="151"/>
        <end position="167"/>
    </location>
</feature>
<keyword evidence="3" id="KW-1185">Reference proteome</keyword>
<dbReference type="Proteomes" id="UP000678393">
    <property type="component" value="Unassembled WGS sequence"/>
</dbReference>
<feature type="compositionally biased region" description="Basic residues" evidence="1">
    <location>
        <begin position="85"/>
        <end position="124"/>
    </location>
</feature>
<evidence type="ECO:0000256" key="1">
    <source>
        <dbReference type="SAM" id="MobiDB-lite"/>
    </source>
</evidence>
<name>A0A8S3YUR5_9EUPU</name>
<comment type="caution">
    <text evidence="2">The sequence shown here is derived from an EMBL/GenBank/DDBJ whole genome shotgun (WGS) entry which is preliminary data.</text>
</comment>
<accession>A0A8S3YUR5</accession>
<gene>
    <name evidence="2" type="ORF">CUNI_LOCUS4549</name>
</gene>
<evidence type="ECO:0000313" key="2">
    <source>
        <dbReference type="EMBL" id="CAG5118991.1"/>
    </source>
</evidence>
<feature type="compositionally biased region" description="Basic residues" evidence="1">
    <location>
        <begin position="140"/>
        <end position="150"/>
    </location>
</feature>
<dbReference type="EMBL" id="CAJHNH020000641">
    <property type="protein sequence ID" value="CAG5118991.1"/>
    <property type="molecule type" value="Genomic_DNA"/>
</dbReference>
<feature type="compositionally biased region" description="Low complexity" evidence="1">
    <location>
        <begin position="210"/>
        <end position="223"/>
    </location>
</feature>
<feature type="region of interest" description="Disordered" evidence="1">
    <location>
        <begin position="1"/>
        <end position="223"/>
    </location>
</feature>
<protein>
    <submittedName>
        <fullName evidence="2">Uncharacterized protein</fullName>
    </submittedName>
</protein>
<feature type="compositionally biased region" description="Polar residues" evidence="1">
    <location>
        <begin position="198"/>
        <end position="209"/>
    </location>
</feature>